<dbReference type="InterPro" id="IPR050505">
    <property type="entry name" value="WDR55/POC1"/>
</dbReference>
<evidence type="ECO:0000313" key="8">
    <source>
        <dbReference type="Proteomes" id="UP000494165"/>
    </source>
</evidence>
<dbReference type="InterPro" id="IPR015943">
    <property type="entry name" value="WD40/YVTN_repeat-like_dom_sf"/>
</dbReference>
<evidence type="ECO:0000256" key="1">
    <source>
        <dbReference type="ARBA" id="ARBA00007625"/>
    </source>
</evidence>
<organism evidence="7 8">
    <name type="scientific">Cloeon dipterum</name>
    <dbReference type="NCBI Taxonomy" id="197152"/>
    <lineage>
        <taxon>Eukaryota</taxon>
        <taxon>Metazoa</taxon>
        <taxon>Ecdysozoa</taxon>
        <taxon>Arthropoda</taxon>
        <taxon>Hexapoda</taxon>
        <taxon>Insecta</taxon>
        <taxon>Pterygota</taxon>
        <taxon>Palaeoptera</taxon>
        <taxon>Ephemeroptera</taxon>
        <taxon>Pisciforma</taxon>
        <taxon>Baetidae</taxon>
        <taxon>Cloeon</taxon>
    </lineage>
</organism>
<gene>
    <name evidence="7" type="ORF">CLODIP_2_CD11192</name>
</gene>
<dbReference type="Proteomes" id="UP000494165">
    <property type="component" value="Unassembled WGS sequence"/>
</dbReference>
<accession>A0A8S1E1F3</accession>
<dbReference type="SUPFAM" id="SSF50978">
    <property type="entry name" value="WD40 repeat-like"/>
    <property type="match status" value="1"/>
</dbReference>
<dbReference type="PANTHER" id="PTHR44019">
    <property type="entry name" value="WD REPEAT-CONTAINING PROTEIN 55"/>
    <property type="match status" value="1"/>
</dbReference>
<protein>
    <recommendedName>
        <fullName evidence="4">WD repeat-containing protein 55 homolog</fullName>
    </recommendedName>
</protein>
<comment type="similarity">
    <text evidence="1">Belongs to the WD repeat WDR55 family.</text>
</comment>
<dbReference type="AlphaFoldDB" id="A0A8S1E1F3"/>
<keyword evidence="3" id="KW-0677">Repeat</keyword>
<dbReference type="PROSITE" id="PS50082">
    <property type="entry name" value="WD_REPEATS_2"/>
    <property type="match status" value="2"/>
</dbReference>
<evidence type="ECO:0000256" key="5">
    <source>
        <dbReference type="PROSITE-ProRule" id="PRU00221"/>
    </source>
</evidence>
<dbReference type="InterPro" id="IPR001680">
    <property type="entry name" value="WD40_rpt"/>
</dbReference>
<evidence type="ECO:0000256" key="4">
    <source>
        <dbReference type="ARBA" id="ARBA00023478"/>
    </source>
</evidence>
<proteinExistence type="inferred from homology"/>
<feature type="compositionally biased region" description="Acidic residues" evidence="6">
    <location>
        <begin position="82"/>
        <end position="99"/>
    </location>
</feature>
<evidence type="ECO:0000256" key="6">
    <source>
        <dbReference type="SAM" id="MobiDB-lite"/>
    </source>
</evidence>
<feature type="region of interest" description="Disordered" evidence="6">
    <location>
        <begin position="53"/>
        <end position="116"/>
    </location>
</feature>
<evidence type="ECO:0000256" key="2">
    <source>
        <dbReference type="ARBA" id="ARBA00022574"/>
    </source>
</evidence>
<feature type="repeat" description="WD" evidence="5">
    <location>
        <begin position="220"/>
        <end position="260"/>
    </location>
</feature>
<name>A0A8S1E1F3_9INSE</name>
<dbReference type="Gene3D" id="2.130.10.10">
    <property type="entry name" value="YVTN repeat-like/Quinoprotein amine dehydrogenase"/>
    <property type="match status" value="2"/>
</dbReference>
<dbReference type="EMBL" id="CADEPI010000446">
    <property type="protein sequence ID" value="CAB3385995.1"/>
    <property type="molecule type" value="Genomic_DNA"/>
</dbReference>
<dbReference type="OrthoDB" id="2288928at2759"/>
<dbReference type="InterPro" id="IPR036322">
    <property type="entry name" value="WD40_repeat_dom_sf"/>
</dbReference>
<feature type="repeat" description="WD" evidence="5">
    <location>
        <begin position="177"/>
        <end position="214"/>
    </location>
</feature>
<evidence type="ECO:0000256" key="3">
    <source>
        <dbReference type="ARBA" id="ARBA00022737"/>
    </source>
</evidence>
<dbReference type="PANTHER" id="PTHR44019:SF20">
    <property type="entry name" value="WD REPEAT-CONTAINING PROTEIN 55"/>
    <property type="match status" value="1"/>
</dbReference>
<reference evidence="7 8" key="1">
    <citation type="submission" date="2020-04" db="EMBL/GenBank/DDBJ databases">
        <authorList>
            <person name="Alioto T."/>
            <person name="Alioto T."/>
            <person name="Gomez Garrido J."/>
        </authorList>
    </citation>
    <scope>NUCLEOTIDE SEQUENCE [LARGE SCALE GENOMIC DNA]</scope>
</reference>
<dbReference type="SMART" id="SM00320">
    <property type="entry name" value="WD40"/>
    <property type="match status" value="7"/>
</dbReference>
<comment type="caution">
    <text evidence="7">The sequence shown here is derived from an EMBL/GenBank/DDBJ whole genome shotgun (WGS) entry which is preliminary data.</text>
</comment>
<keyword evidence="2 5" id="KW-0853">WD repeat</keyword>
<keyword evidence="8" id="KW-1185">Reference proteome</keyword>
<evidence type="ECO:0000313" key="7">
    <source>
        <dbReference type="EMBL" id="CAB3385995.1"/>
    </source>
</evidence>
<dbReference type="Pfam" id="PF24796">
    <property type="entry name" value="WDR55"/>
    <property type="match status" value="1"/>
</dbReference>
<sequence length="460" mass="51481">MVKLLYSPRTSDTCFFRLLNIFNINSNPLIEHFTIKKTIFSIFSGMGEDCDSDSSVELVEEVAGGSQEDSNAEGDAQTSEASSDDDDSSDSSDEDDGDDKQDNSNAGEQEDDDDDIVRAFKNAQQVRRDKPPDIHTSELVADISFHPEKDLIAAASFDGDIFLYEYSTEKCELKETVEAHTKECRCVEFSEDGDLLYSASKDKSIMVTDVASSKLKWFNDDAHEEPVYTLKVIDENRFATGDDNGTVKLWDLRQKDAILSLKESEETITDMVTNESRRFLVFSSVEGMITTIDLHSRKLHVQSELYECELSSLALVKQDRKLVVGSSKGTYYFFDWGSFGYHSDEFPGPKNPINCMKSITQNIVVTAHADGVLRATHLFPHKQLGIVGTHPSSTVESMDVSGDGELIATCGFSQVIHFWNIKYFDGLVVSERERNDKKVLKHNLPSSNVRNAGDFFQDMA</sequence>